<dbReference type="FunFam" id="3.30.70.1730:FF:000004">
    <property type="entry name" value="Ribosome assembly factor mrt4"/>
    <property type="match status" value="1"/>
</dbReference>
<feature type="domain" description="Large ribosomal subunit protein uL10-like insertion" evidence="7">
    <location>
        <begin position="125"/>
        <end position="195"/>
    </location>
</feature>
<comment type="subcellular location">
    <subcellularLocation>
        <location evidence="5">Cytoplasm</location>
    </subcellularLocation>
    <subcellularLocation>
        <location evidence="5">Nucleus</location>
        <location evidence="5">Nucleolus</location>
    </subcellularLocation>
</comment>
<keyword evidence="9" id="KW-1185">Reference proteome</keyword>
<dbReference type="InterPro" id="IPR001790">
    <property type="entry name" value="Ribosomal_uL10"/>
</dbReference>
<accession>A0A7R9GAD3</accession>
<evidence type="ECO:0000256" key="5">
    <source>
        <dbReference type="RuleBase" id="RU364039"/>
    </source>
</evidence>
<sequence length="245" mass="27758">MPKGKRTRIVALTRTRKKGLDSKKKLMDDLRSCLEDYERVFVFSVRDMRNAKLKDMRTKWRTSRFFFGKNKVMAIALGRTAEEEQADGLHKLSKALRGQCGLMFTNSAKDDVVDFFGKYVEADYARAGAVATDDVALEEGPLPDFPHSVEPYLRLKLGLKTTLNRGVVTLLKPHIVCRKGERMTPEQTRLLKLMNHPMAEFRVNLVAVWSKDGVVERLNPDADGEEDEEEEGSGAEDDAEDMDSD</sequence>
<keyword evidence="5" id="KW-0690">Ribosome biogenesis</keyword>
<dbReference type="GO" id="GO:0000956">
    <property type="term" value="P:nuclear-transcribed mRNA catabolic process"/>
    <property type="evidence" value="ECO:0007669"/>
    <property type="project" value="TreeGrafter"/>
</dbReference>
<feature type="compositionally biased region" description="Acidic residues" evidence="6">
    <location>
        <begin position="222"/>
        <end position="245"/>
    </location>
</feature>
<reference evidence="8" key="1">
    <citation type="submission" date="2020-11" db="EMBL/GenBank/DDBJ databases">
        <authorList>
            <person name="Tran Van P."/>
        </authorList>
    </citation>
    <scope>NUCLEOTIDE SEQUENCE</scope>
</reference>
<dbReference type="GO" id="GO:0006364">
    <property type="term" value="P:rRNA processing"/>
    <property type="evidence" value="ECO:0007669"/>
    <property type="project" value="TreeGrafter"/>
</dbReference>
<dbReference type="FunFam" id="3.90.105.20:FF:000003">
    <property type="entry name" value="Ribosome assembly factor mrt4"/>
    <property type="match status" value="1"/>
</dbReference>
<dbReference type="InterPro" id="IPR051742">
    <property type="entry name" value="Ribosome_Assembly_uL10"/>
</dbReference>
<evidence type="ECO:0000256" key="1">
    <source>
        <dbReference type="ARBA" id="ARBA00004046"/>
    </source>
</evidence>
<dbReference type="GO" id="GO:0005730">
    <property type="term" value="C:nucleolus"/>
    <property type="evidence" value="ECO:0007669"/>
    <property type="project" value="UniProtKB-SubCell"/>
</dbReference>
<dbReference type="InterPro" id="IPR043164">
    <property type="entry name" value="Ribosomal_uL10-like_insert_sf"/>
</dbReference>
<comment type="similarity">
    <text evidence="2 5">Belongs to the universal ribosomal protein uL10 family.</text>
</comment>
<name>A0A7R9GAD3_9CRUS</name>
<evidence type="ECO:0000256" key="3">
    <source>
        <dbReference type="ARBA" id="ARBA00022490"/>
    </source>
</evidence>
<evidence type="ECO:0000256" key="2">
    <source>
        <dbReference type="ARBA" id="ARBA00008889"/>
    </source>
</evidence>
<dbReference type="GO" id="GO:0030687">
    <property type="term" value="C:preribosome, large subunit precursor"/>
    <property type="evidence" value="ECO:0007669"/>
    <property type="project" value="TreeGrafter"/>
</dbReference>
<feature type="region of interest" description="Disordered" evidence="6">
    <location>
        <begin position="217"/>
        <end position="245"/>
    </location>
</feature>
<dbReference type="GO" id="GO:0003723">
    <property type="term" value="F:RNA binding"/>
    <property type="evidence" value="ECO:0007669"/>
    <property type="project" value="TreeGrafter"/>
</dbReference>
<dbReference type="OrthoDB" id="10262308at2759"/>
<dbReference type="SUPFAM" id="SSF160369">
    <property type="entry name" value="Ribosomal protein L10-like"/>
    <property type="match status" value="1"/>
</dbReference>
<dbReference type="InterPro" id="IPR033867">
    <property type="entry name" value="Mrt4"/>
</dbReference>
<evidence type="ECO:0000313" key="9">
    <source>
        <dbReference type="Proteomes" id="UP000678499"/>
    </source>
</evidence>
<dbReference type="Gene3D" id="3.30.70.1730">
    <property type="match status" value="1"/>
</dbReference>
<protein>
    <recommendedName>
        <fullName evidence="5">Ribosome assembly factor mrt4</fullName>
    </recommendedName>
</protein>
<dbReference type="Pfam" id="PF00466">
    <property type="entry name" value="Ribosomal_L10"/>
    <property type="match status" value="1"/>
</dbReference>
<evidence type="ECO:0000313" key="8">
    <source>
        <dbReference type="EMBL" id="CAD7275082.1"/>
    </source>
</evidence>
<evidence type="ECO:0000256" key="4">
    <source>
        <dbReference type="ARBA" id="ARBA00023242"/>
    </source>
</evidence>
<dbReference type="InterPro" id="IPR040637">
    <property type="entry name" value="Ribosomal_uL10-like_insert"/>
</dbReference>
<keyword evidence="4 5" id="KW-0539">Nucleus</keyword>
<dbReference type="GO" id="GO:0005737">
    <property type="term" value="C:cytoplasm"/>
    <property type="evidence" value="ECO:0007669"/>
    <property type="project" value="UniProtKB-SubCell"/>
</dbReference>
<comment type="function">
    <text evidence="1 5">Component of the ribosome assembly machinery. Nuclear paralog of the ribosomal protein P0, it binds pre-60S subunits at an early stage of assembly in the nucleolus, and is replaced by P0 in cytoplasmic pre-60S subunits and mature 80S ribosomes.</text>
</comment>
<dbReference type="CDD" id="cd05796">
    <property type="entry name" value="Ribosomal_P0_like"/>
    <property type="match status" value="1"/>
</dbReference>
<dbReference type="Gene3D" id="3.90.105.20">
    <property type="match status" value="1"/>
</dbReference>
<organism evidence="8">
    <name type="scientific">Notodromas monacha</name>
    <dbReference type="NCBI Taxonomy" id="399045"/>
    <lineage>
        <taxon>Eukaryota</taxon>
        <taxon>Metazoa</taxon>
        <taxon>Ecdysozoa</taxon>
        <taxon>Arthropoda</taxon>
        <taxon>Crustacea</taxon>
        <taxon>Oligostraca</taxon>
        <taxon>Ostracoda</taxon>
        <taxon>Podocopa</taxon>
        <taxon>Podocopida</taxon>
        <taxon>Cypridocopina</taxon>
        <taxon>Cypridoidea</taxon>
        <taxon>Cyprididae</taxon>
        <taxon>Notodromas</taxon>
    </lineage>
</organism>
<dbReference type="GO" id="GO:0000027">
    <property type="term" value="P:ribosomal large subunit assembly"/>
    <property type="evidence" value="ECO:0007669"/>
    <property type="project" value="InterPro"/>
</dbReference>
<evidence type="ECO:0000259" key="7">
    <source>
        <dbReference type="Pfam" id="PF17777"/>
    </source>
</evidence>
<proteinExistence type="inferred from homology"/>
<dbReference type="AlphaFoldDB" id="A0A7R9GAD3"/>
<dbReference type="PANTHER" id="PTHR45841">
    <property type="entry name" value="MRNA TURNOVER PROTEIN 4 MRTO4"/>
    <property type="match status" value="1"/>
</dbReference>
<dbReference type="PANTHER" id="PTHR45841:SF1">
    <property type="entry name" value="MRNA TURNOVER PROTEIN 4 HOMOLOG"/>
    <property type="match status" value="1"/>
</dbReference>
<evidence type="ECO:0000256" key="6">
    <source>
        <dbReference type="SAM" id="MobiDB-lite"/>
    </source>
</evidence>
<dbReference type="EMBL" id="OA882390">
    <property type="protein sequence ID" value="CAD7275082.1"/>
    <property type="molecule type" value="Genomic_DNA"/>
</dbReference>
<gene>
    <name evidence="8" type="ORF">NMOB1V02_LOCUS2885</name>
</gene>
<dbReference type="Pfam" id="PF17777">
    <property type="entry name" value="RL10P_insert"/>
    <property type="match status" value="1"/>
</dbReference>
<dbReference type="Proteomes" id="UP000678499">
    <property type="component" value="Unassembled WGS sequence"/>
</dbReference>
<dbReference type="EMBL" id="CAJPEX010000353">
    <property type="protein sequence ID" value="CAG0915234.1"/>
    <property type="molecule type" value="Genomic_DNA"/>
</dbReference>
<keyword evidence="3 5" id="KW-0963">Cytoplasm</keyword>
<comment type="subunit">
    <text evidence="5">Associates with the pre-60S ribosomal particle.</text>
</comment>
<dbReference type="InterPro" id="IPR043141">
    <property type="entry name" value="Ribosomal_uL10-like_sf"/>
</dbReference>